<protein>
    <submittedName>
        <fullName evidence="2">CPW-WPC family protein</fullName>
    </submittedName>
</protein>
<accession>A0A1A8X1E7</accession>
<dbReference type="EMBL" id="FLQV01000714">
    <property type="protein sequence ID" value="SBS97510.1"/>
    <property type="molecule type" value="Genomic_DNA"/>
</dbReference>
<dbReference type="Pfam" id="PF09717">
    <property type="entry name" value="CPW_WPC"/>
    <property type="match status" value="3"/>
</dbReference>
<evidence type="ECO:0000313" key="2">
    <source>
        <dbReference type="EMBL" id="SBS97510.1"/>
    </source>
</evidence>
<dbReference type="InterPro" id="IPR006387">
    <property type="entry name" value="CPW_WPC_dom"/>
</dbReference>
<evidence type="ECO:0000313" key="3">
    <source>
        <dbReference type="Proteomes" id="UP000078546"/>
    </source>
</evidence>
<dbReference type="Proteomes" id="UP000078546">
    <property type="component" value="Unassembled WGS sequence"/>
</dbReference>
<name>A0A1A8X1E7_PLAOA</name>
<organism evidence="2 3">
    <name type="scientific">Plasmodium ovale curtisi</name>
    <dbReference type="NCBI Taxonomy" id="864141"/>
    <lineage>
        <taxon>Eukaryota</taxon>
        <taxon>Sar</taxon>
        <taxon>Alveolata</taxon>
        <taxon>Apicomplexa</taxon>
        <taxon>Aconoidasida</taxon>
        <taxon>Haemosporida</taxon>
        <taxon>Plasmodiidae</taxon>
        <taxon>Plasmodium</taxon>
        <taxon>Plasmodium (Plasmodium)</taxon>
    </lineage>
</organism>
<dbReference type="AlphaFoldDB" id="A0A1A8X1E7"/>
<evidence type="ECO:0000259" key="1">
    <source>
        <dbReference type="SMART" id="SM01099"/>
    </source>
</evidence>
<gene>
    <name evidence="2" type="ORF">POVCU1_038780</name>
</gene>
<feature type="domain" description="CPW-WPC" evidence="1">
    <location>
        <begin position="76"/>
        <end position="251"/>
    </location>
</feature>
<reference evidence="3" key="1">
    <citation type="submission" date="2016-05" db="EMBL/GenBank/DDBJ databases">
        <authorList>
            <person name="Naeem Raeece"/>
        </authorList>
    </citation>
    <scope>NUCLEOTIDE SEQUENCE [LARGE SCALE GENOMIC DNA]</scope>
</reference>
<feature type="domain" description="CPW-WPC" evidence="1">
    <location>
        <begin position="312"/>
        <end position="369"/>
    </location>
</feature>
<dbReference type="SMART" id="SM01099">
    <property type="entry name" value="CPW_WPC"/>
    <property type="match status" value="2"/>
</dbReference>
<dbReference type="NCBIfam" id="TIGR01492">
    <property type="entry name" value="CPW_WPC"/>
    <property type="match status" value="1"/>
</dbReference>
<sequence>MIKEVLTQSTANCLRDYSYSTRAYKHLYIHAYVYAPVYICLRDLHQANNSTAGPNQATQRNAYRPFHIGALVPDFCKWKRKQKRKNSKNCNATSPGPMHARPVPLIAKGTIFHSAPRSGCLKTTRTAARSRFTKVEKNEKPAYQICLLPHDFSNMTNDQKEIWGNKCAVSWPCKVKCIHLQISISNHVSPVRRSSIVTHVNQSKWSLYDATCSAPKFYSGPCLSRASLLSLDKDMKVAFEKLCKVDFPCLLECEMDENDVTTEEIAIGSSNRMHRESPLAVFPQIIIPDLSKESTAYDCDIQWPCIHNTLNVINYEEFCPENWIKSESYCVAPQDYMGPCSRKKIFELFSREIKIAYEDECNVKWPLLKRNIPEGSPKISALRRGNHIFGPVEPITGEIISGTFKQKKKKGSNQMKSG</sequence>
<proteinExistence type="predicted"/>